<evidence type="ECO:0000313" key="3">
    <source>
        <dbReference type="EMBL" id="ANO34003.1"/>
    </source>
</evidence>
<name>A0AAN1CUD2_9VIBR</name>
<accession>A0AAN1CUD2</accession>
<evidence type="ECO:0000313" key="4">
    <source>
        <dbReference type="EMBL" id="ANO35194.1"/>
    </source>
</evidence>
<sequence>MQVKQRRVFSNEFKRNAVQKSLESPDTVNSVAKSLGIHPRLLSKWRRKLTSSKQTSNPIKNEGPEHSLAELEREVARLKKQLERAEMENDMLKKAKAYFDSRKE</sequence>
<protein>
    <submittedName>
        <fullName evidence="4">Transposase</fullName>
    </submittedName>
</protein>
<dbReference type="Proteomes" id="UP000092018">
    <property type="component" value="Chromosome 1"/>
</dbReference>
<dbReference type="PANTHER" id="PTHR33215:SF13">
    <property type="entry name" value="PROTEIN DISTAL ANTENNA"/>
    <property type="match status" value="1"/>
</dbReference>
<dbReference type="SUPFAM" id="SSF46689">
    <property type="entry name" value="Homeodomain-like"/>
    <property type="match status" value="1"/>
</dbReference>
<dbReference type="GO" id="GO:0004803">
    <property type="term" value="F:transposase activity"/>
    <property type="evidence" value="ECO:0007669"/>
    <property type="project" value="InterPro"/>
</dbReference>
<proteinExistence type="inferred from homology"/>
<evidence type="ECO:0000256" key="2">
    <source>
        <dbReference type="SAM" id="MobiDB-lite"/>
    </source>
</evidence>
<organism evidence="4 5">
    <name type="scientific">Vibrio breoganii</name>
    <dbReference type="NCBI Taxonomy" id="553239"/>
    <lineage>
        <taxon>Bacteria</taxon>
        <taxon>Pseudomonadati</taxon>
        <taxon>Pseudomonadota</taxon>
        <taxon>Gammaproteobacteria</taxon>
        <taxon>Vibrionales</taxon>
        <taxon>Vibrionaceae</taxon>
        <taxon>Vibrio</taxon>
    </lineage>
</organism>
<evidence type="ECO:0000256" key="1">
    <source>
        <dbReference type="ARBA" id="ARBA00009964"/>
    </source>
</evidence>
<dbReference type="InterPro" id="IPR002514">
    <property type="entry name" value="Transposase_8"/>
</dbReference>
<feature type="region of interest" description="Disordered" evidence="2">
    <location>
        <begin position="48"/>
        <end position="67"/>
    </location>
</feature>
<dbReference type="EMBL" id="CP016178">
    <property type="protein sequence ID" value="ANO35194.1"/>
    <property type="molecule type" value="Genomic_DNA"/>
</dbReference>
<dbReference type="KEGG" id="vbr:A6E01_18655"/>
<comment type="similarity">
    <text evidence="1">Belongs to the transposase 8 family.</text>
</comment>
<dbReference type="PANTHER" id="PTHR33215">
    <property type="entry name" value="PROTEIN DISTAL ANTENNA"/>
    <property type="match status" value="1"/>
</dbReference>
<dbReference type="EMBL" id="CP016177">
    <property type="protein sequence ID" value="ANO34003.1"/>
    <property type="molecule type" value="Genomic_DNA"/>
</dbReference>
<dbReference type="GO" id="GO:0006313">
    <property type="term" value="P:DNA transposition"/>
    <property type="evidence" value="ECO:0007669"/>
    <property type="project" value="InterPro"/>
</dbReference>
<dbReference type="Proteomes" id="UP000092018">
    <property type="component" value="Chromosome 2"/>
</dbReference>
<reference evidence="4 5" key="1">
    <citation type="submission" date="2016-06" db="EMBL/GenBank/DDBJ databases">
        <title>Adaptive Radiation by Waves of Gene Transfer Leads to Fine-Scale Resource Partitioning in Marine Microbes.</title>
        <authorList>
            <person name="Hehemann J.-H."/>
            <person name="Arevalo P."/>
            <person name="Datta M.S."/>
            <person name="Yu X."/>
            <person name="Corzett C."/>
            <person name="Henschel A."/>
            <person name="Preheim S.P."/>
            <person name="Timberlake S."/>
            <person name="Alm E.J."/>
            <person name="Polz M.F."/>
        </authorList>
    </citation>
    <scope>NUCLEOTIDE SEQUENCE [LARGE SCALE GENOMIC DNA]</scope>
    <source>
        <strain evidence="4 5">FF50</strain>
    </source>
</reference>
<dbReference type="Gene3D" id="1.10.10.60">
    <property type="entry name" value="Homeodomain-like"/>
    <property type="match status" value="1"/>
</dbReference>
<evidence type="ECO:0000313" key="5">
    <source>
        <dbReference type="Proteomes" id="UP000092018"/>
    </source>
</evidence>
<dbReference type="InterPro" id="IPR009057">
    <property type="entry name" value="Homeodomain-like_sf"/>
</dbReference>
<dbReference type="InterPro" id="IPR051839">
    <property type="entry name" value="RD_transcriptional_regulator"/>
</dbReference>
<gene>
    <name evidence="3" type="ORF">A6E01_12730</name>
    <name evidence="4" type="ORF">A6E01_18655</name>
</gene>
<dbReference type="AlphaFoldDB" id="A0AAN1CUD2"/>
<dbReference type="KEGG" id="vbr:A6E01_12730"/>
<dbReference type="GO" id="GO:0003677">
    <property type="term" value="F:DNA binding"/>
    <property type="evidence" value="ECO:0007669"/>
    <property type="project" value="InterPro"/>
</dbReference>
<dbReference type="Pfam" id="PF01527">
    <property type="entry name" value="HTH_Tnp_1"/>
    <property type="match status" value="1"/>
</dbReference>